<dbReference type="Proteomes" id="UP001057279">
    <property type="component" value="Linkage Group LG06"/>
</dbReference>
<dbReference type="EMBL" id="CM043031">
    <property type="protein sequence ID" value="KAI4584607.1"/>
    <property type="molecule type" value="Genomic_DNA"/>
</dbReference>
<evidence type="ECO:0000313" key="1">
    <source>
        <dbReference type="EMBL" id="KAI4584607.1"/>
    </source>
</evidence>
<accession>A0ACB9V4C3</accession>
<sequence length="406" mass="45695">MKEELREIMIGKQSGLRCQSPSMEKTGTLTYNTREMSVRKINAAHTTQEECPNRTWQVQAEALAAAFRSQSVDSEGQAEGREDVIGETLDIATDAPLRQDALESSVISQAPAHAWRSHVLCTSAPAPLRVARVSLVSHTCLRDAVWGLDKSVHADIHVGKIRDYKQELKLHGFWFVVFWDIYVDVPSGQKNNGVGGICVLQKVKIMDYMKLPKDDVAQENKKPYKRALEKPQQVTRKAATDTGVILRERFSDIVDAIITHKRTKINCILGVKSAWFGVKKFCKVFRQLPFSSTGKVTSPGTSAQILSTKEHFQSEATKAYNIPSLPPRLWYALGARGSRSNLSFLNSILFHKNQLDFMPCIEGPSSTMKSELLWIYCEAMLRMLWLGVKVLWLQELSLLNHHLRTG</sequence>
<keyword evidence="2" id="KW-1185">Reference proteome</keyword>
<organism evidence="1 2">
    <name type="scientific">Ovis ammon polii x Ovis aries</name>
    <dbReference type="NCBI Taxonomy" id="2918886"/>
    <lineage>
        <taxon>Eukaryota</taxon>
        <taxon>Metazoa</taxon>
        <taxon>Chordata</taxon>
        <taxon>Craniata</taxon>
        <taxon>Vertebrata</taxon>
        <taxon>Euteleostomi</taxon>
        <taxon>Mammalia</taxon>
        <taxon>Eutheria</taxon>
        <taxon>Laurasiatheria</taxon>
        <taxon>Artiodactyla</taxon>
        <taxon>Ruminantia</taxon>
        <taxon>Pecora</taxon>
        <taxon>Bovidae</taxon>
        <taxon>Caprinae</taxon>
        <taxon>Ovis</taxon>
    </lineage>
</organism>
<protein>
    <submittedName>
        <fullName evidence="1">Uncharacterized protein</fullName>
    </submittedName>
</protein>
<gene>
    <name evidence="1" type="ORF">MJG53_007886</name>
</gene>
<reference evidence="1" key="1">
    <citation type="submission" date="2022-03" db="EMBL/GenBank/DDBJ databases">
        <title>Genomic analyses of argali, domestic sheep and their hybrids provide insights into chromosomal evolution, heterosis and genetic basis of agronomic traits.</title>
        <authorList>
            <person name="Li M."/>
        </authorList>
    </citation>
    <scope>NUCLEOTIDE SEQUENCE</scope>
    <source>
        <strain evidence="1">F1 hybrid</strain>
    </source>
</reference>
<name>A0ACB9V4C3_9CETA</name>
<proteinExistence type="predicted"/>
<evidence type="ECO:0000313" key="2">
    <source>
        <dbReference type="Proteomes" id="UP001057279"/>
    </source>
</evidence>
<comment type="caution">
    <text evidence="1">The sequence shown here is derived from an EMBL/GenBank/DDBJ whole genome shotgun (WGS) entry which is preliminary data.</text>
</comment>